<feature type="region of interest" description="Disordered" evidence="1">
    <location>
        <begin position="76"/>
        <end position="158"/>
    </location>
</feature>
<feature type="compositionally biased region" description="Low complexity" evidence="1">
    <location>
        <begin position="255"/>
        <end position="270"/>
    </location>
</feature>
<evidence type="ECO:0000313" key="3">
    <source>
        <dbReference type="Proteomes" id="UP001174691"/>
    </source>
</evidence>
<feature type="compositionally biased region" description="Basic residues" evidence="1">
    <location>
        <begin position="107"/>
        <end position="130"/>
    </location>
</feature>
<dbReference type="AlphaFoldDB" id="A0AA38RSI0"/>
<feature type="compositionally biased region" description="Basic residues" evidence="1">
    <location>
        <begin position="82"/>
        <end position="97"/>
    </location>
</feature>
<accession>A0AA38RSI0</accession>
<keyword evidence="3" id="KW-1185">Reference proteome</keyword>
<gene>
    <name evidence="2" type="ORF">NKR19_g7410</name>
</gene>
<name>A0AA38RSI0_9PEZI</name>
<reference evidence="2" key="1">
    <citation type="submission" date="2022-07" db="EMBL/GenBank/DDBJ databases">
        <title>Fungi with potential for degradation of polypropylene.</title>
        <authorList>
            <person name="Gostincar C."/>
        </authorList>
    </citation>
    <scope>NUCLEOTIDE SEQUENCE</scope>
    <source>
        <strain evidence="2">EXF-13287</strain>
    </source>
</reference>
<proteinExistence type="predicted"/>
<dbReference type="EMBL" id="JANBVN010000129">
    <property type="protein sequence ID" value="KAJ9139511.1"/>
    <property type="molecule type" value="Genomic_DNA"/>
</dbReference>
<feature type="region of interest" description="Disordered" evidence="1">
    <location>
        <begin position="235"/>
        <end position="274"/>
    </location>
</feature>
<feature type="compositionally biased region" description="Basic and acidic residues" evidence="1">
    <location>
        <begin position="235"/>
        <end position="246"/>
    </location>
</feature>
<evidence type="ECO:0000313" key="2">
    <source>
        <dbReference type="EMBL" id="KAJ9139511.1"/>
    </source>
</evidence>
<dbReference type="Proteomes" id="UP001174691">
    <property type="component" value="Unassembled WGS sequence"/>
</dbReference>
<protein>
    <submittedName>
        <fullName evidence="2">Uncharacterized protein</fullName>
    </submittedName>
</protein>
<organism evidence="2 3">
    <name type="scientific">Coniochaeta hoffmannii</name>
    <dbReference type="NCBI Taxonomy" id="91930"/>
    <lineage>
        <taxon>Eukaryota</taxon>
        <taxon>Fungi</taxon>
        <taxon>Dikarya</taxon>
        <taxon>Ascomycota</taxon>
        <taxon>Pezizomycotina</taxon>
        <taxon>Sordariomycetes</taxon>
        <taxon>Sordariomycetidae</taxon>
        <taxon>Coniochaetales</taxon>
        <taxon>Coniochaetaceae</taxon>
        <taxon>Coniochaeta</taxon>
    </lineage>
</organism>
<sequence length="330" mass="37624">MTLTYFEHNHEIDVDGGKKQDHQSLSSELTARSGNGILDALVRKGDDKFEVTPFIVPELSLPDHLAAKHIYTATAWTEPRPRGRSRRPERPRRRRLRPQPSGDSRLVRGHGRRRRHRRAPLLPVRVRHTPRLPQASDTQRATCTRPGTPKTASTSAPVLHPAVEAGKLEYTFIGCGDFYNQDREPVWWPWMATDLPGGEYMIRYVGDKDARVDCTNLDDLDDLAEYLVATLERARDVGQQDAEPSRPTRSRTPRSRGCWRGPPGPRSGSSTSARSAFPVGFWMMVKGRQGQDRFRRPRTECHNEVVPNVHKTTSKRFLEQRFGRKVGARR</sequence>
<comment type="caution">
    <text evidence="2">The sequence shown here is derived from an EMBL/GenBank/DDBJ whole genome shotgun (WGS) entry which is preliminary data.</text>
</comment>
<evidence type="ECO:0000256" key="1">
    <source>
        <dbReference type="SAM" id="MobiDB-lite"/>
    </source>
</evidence>